<dbReference type="AlphaFoldDB" id="A0ABD5XRW1"/>
<comment type="caution">
    <text evidence="1">The sequence shown here is derived from an EMBL/GenBank/DDBJ whole genome shotgun (WGS) entry which is preliminary data.</text>
</comment>
<organism evidence="1 2">
    <name type="scientific">Halobaculum litoreum</name>
    <dbReference type="NCBI Taxonomy" id="3031998"/>
    <lineage>
        <taxon>Archaea</taxon>
        <taxon>Methanobacteriati</taxon>
        <taxon>Methanobacteriota</taxon>
        <taxon>Stenosarchaea group</taxon>
        <taxon>Halobacteria</taxon>
        <taxon>Halobacteriales</taxon>
        <taxon>Haloferacaceae</taxon>
        <taxon>Halobaculum</taxon>
    </lineage>
</organism>
<dbReference type="EMBL" id="JBHSZG010000008">
    <property type="protein sequence ID" value="MFC7137880.1"/>
    <property type="molecule type" value="Genomic_DNA"/>
</dbReference>
<reference evidence="1 2" key="1">
    <citation type="journal article" date="2019" name="Int. J. Syst. Evol. Microbiol.">
        <title>The Global Catalogue of Microorganisms (GCM) 10K type strain sequencing project: providing services to taxonomists for standard genome sequencing and annotation.</title>
        <authorList>
            <consortium name="The Broad Institute Genomics Platform"/>
            <consortium name="The Broad Institute Genome Sequencing Center for Infectious Disease"/>
            <person name="Wu L."/>
            <person name="Ma J."/>
        </authorList>
    </citation>
    <scope>NUCLEOTIDE SEQUENCE [LARGE SCALE GENOMIC DNA]</scope>
    <source>
        <strain evidence="1 2">DT92</strain>
    </source>
</reference>
<gene>
    <name evidence="1" type="ORF">ACFQRB_18380</name>
</gene>
<name>A0ABD5XRW1_9EURY</name>
<keyword evidence="2" id="KW-1185">Reference proteome</keyword>
<accession>A0ABD5XRW1</accession>
<protein>
    <submittedName>
        <fullName evidence="1">Uncharacterized protein</fullName>
    </submittedName>
</protein>
<proteinExistence type="predicted"/>
<dbReference type="Proteomes" id="UP001596368">
    <property type="component" value="Unassembled WGS sequence"/>
</dbReference>
<sequence>MASVDTYDLMGANTERICRYKSKFGADLVPYYTVESEGAGMKAAKTAYRLMSR</sequence>
<evidence type="ECO:0000313" key="2">
    <source>
        <dbReference type="Proteomes" id="UP001596368"/>
    </source>
</evidence>
<evidence type="ECO:0000313" key="1">
    <source>
        <dbReference type="EMBL" id="MFC7137880.1"/>
    </source>
</evidence>